<proteinExistence type="inferred from homology"/>
<sequence length="343" mass="38128">MAKPEKAGNRRSSRNRTQVSYLELDDVDNISPEIDVVKLRNLIMQGEFEPLGDAILPADLTMTELRRTGFRKPYLVAQGRDVEETRKALGIRLPPFELTTHTIAENVGYEYPVNIVDVATQGAGPKWTLGQWREYFYKPAKQRGRLLNVVSLELSGSKLAKMVAPPTVVCQLDLVNRVWPQDDPDKPQVLLYALMGVAGCVTDFHVDFGGSSVWYHMVSGKKVFLLVPPTDGNMELFENWSSGEEQLSVFYGNLAEGVMRVELQAGDTMLIPSGWPHAVATPVDSAIFCTGLTYPTSCSSGSWRSDWASDRYSGFPYTRQQCGTQRGTTWRRSRQGAGVAKVA</sequence>
<dbReference type="PANTHER" id="PTHR23123">
    <property type="entry name" value="PHD/F-BOX CONTAINING PROTEIN"/>
    <property type="match status" value="1"/>
</dbReference>
<evidence type="ECO:0000256" key="1">
    <source>
        <dbReference type="ARBA" id="ARBA00006801"/>
    </source>
</evidence>
<feature type="domain" description="JmjC" evidence="7">
    <location>
        <begin position="154"/>
        <end position="309"/>
    </location>
</feature>
<organism evidence="8 9">
    <name type="scientific">Ostreobium quekettii</name>
    <dbReference type="NCBI Taxonomy" id="121088"/>
    <lineage>
        <taxon>Eukaryota</taxon>
        <taxon>Viridiplantae</taxon>
        <taxon>Chlorophyta</taxon>
        <taxon>core chlorophytes</taxon>
        <taxon>Ulvophyceae</taxon>
        <taxon>TCBD clade</taxon>
        <taxon>Bryopsidales</taxon>
        <taxon>Ostreobineae</taxon>
        <taxon>Ostreobiaceae</taxon>
        <taxon>Ostreobium</taxon>
    </lineage>
</organism>
<dbReference type="OrthoDB" id="5876800at2759"/>
<evidence type="ECO:0000256" key="4">
    <source>
        <dbReference type="ARBA" id="ARBA00023004"/>
    </source>
</evidence>
<dbReference type="SMART" id="SM00558">
    <property type="entry name" value="JmjC"/>
    <property type="match status" value="1"/>
</dbReference>
<dbReference type="InterPro" id="IPR041667">
    <property type="entry name" value="Cupin_8"/>
</dbReference>
<evidence type="ECO:0000259" key="7">
    <source>
        <dbReference type="PROSITE" id="PS51184"/>
    </source>
</evidence>
<evidence type="ECO:0000256" key="6">
    <source>
        <dbReference type="ARBA" id="ARBA00023163"/>
    </source>
</evidence>
<dbReference type="EMBL" id="CAJHUC010003128">
    <property type="protein sequence ID" value="CAD7705464.1"/>
    <property type="molecule type" value="Genomic_DNA"/>
</dbReference>
<dbReference type="GO" id="GO:0046872">
    <property type="term" value="F:metal ion binding"/>
    <property type="evidence" value="ECO:0007669"/>
    <property type="project" value="UniProtKB-KW"/>
</dbReference>
<reference evidence="8" key="1">
    <citation type="submission" date="2020-12" db="EMBL/GenBank/DDBJ databases">
        <authorList>
            <person name="Iha C."/>
        </authorList>
    </citation>
    <scope>NUCLEOTIDE SEQUENCE</scope>
</reference>
<dbReference type="Pfam" id="PF13621">
    <property type="entry name" value="Cupin_8"/>
    <property type="match status" value="1"/>
</dbReference>
<dbReference type="SUPFAM" id="SSF51197">
    <property type="entry name" value="Clavaminate synthase-like"/>
    <property type="match status" value="1"/>
</dbReference>
<keyword evidence="6" id="KW-0804">Transcription</keyword>
<dbReference type="GO" id="GO:0016491">
    <property type="term" value="F:oxidoreductase activity"/>
    <property type="evidence" value="ECO:0007669"/>
    <property type="project" value="UniProtKB-KW"/>
</dbReference>
<dbReference type="InterPro" id="IPR050690">
    <property type="entry name" value="JHDM1_Histone_Demethylase"/>
</dbReference>
<dbReference type="Gene3D" id="2.60.120.650">
    <property type="entry name" value="Cupin"/>
    <property type="match status" value="1"/>
</dbReference>
<accession>A0A8S1JJ28</accession>
<protein>
    <recommendedName>
        <fullName evidence="7">JmjC domain-containing protein</fullName>
    </recommendedName>
</protein>
<evidence type="ECO:0000256" key="3">
    <source>
        <dbReference type="ARBA" id="ARBA00023002"/>
    </source>
</evidence>
<comment type="similarity">
    <text evidence="1">Belongs to the JARID1 histone demethylase family.</text>
</comment>
<dbReference type="InterPro" id="IPR003347">
    <property type="entry name" value="JmjC_dom"/>
</dbReference>
<keyword evidence="3" id="KW-0560">Oxidoreductase</keyword>
<comment type="caution">
    <text evidence="8">The sequence shown here is derived from an EMBL/GenBank/DDBJ whole genome shotgun (WGS) entry which is preliminary data.</text>
</comment>
<dbReference type="AlphaFoldDB" id="A0A8S1JJ28"/>
<keyword evidence="5" id="KW-0805">Transcription regulation</keyword>
<evidence type="ECO:0000313" key="8">
    <source>
        <dbReference type="EMBL" id="CAD7705464.1"/>
    </source>
</evidence>
<keyword evidence="4" id="KW-0408">Iron</keyword>
<evidence type="ECO:0000256" key="5">
    <source>
        <dbReference type="ARBA" id="ARBA00023015"/>
    </source>
</evidence>
<evidence type="ECO:0000256" key="2">
    <source>
        <dbReference type="ARBA" id="ARBA00022723"/>
    </source>
</evidence>
<dbReference type="Proteomes" id="UP000708148">
    <property type="component" value="Unassembled WGS sequence"/>
</dbReference>
<keyword evidence="9" id="KW-1185">Reference proteome</keyword>
<gene>
    <name evidence="8" type="ORF">OSTQU699_LOCUS10819</name>
</gene>
<evidence type="ECO:0000313" key="9">
    <source>
        <dbReference type="Proteomes" id="UP000708148"/>
    </source>
</evidence>
<keyword evidence="2" id="KW-0479">Metal-binding</keyword>
<name>A0A8S1JJ28_9CHLO</name>
<dbReference type="PROSITE" id="PS51184">
    <property type="entry name" value="JMJC"/>
    <property type="match status" value="1"/>
</dbReference>